<keyword evidence="6" id="KW-0808">Transferase</keyword>
<dbReference type="CDD" id="cd02440">
    <property type="entry name" value="AdoMet_MTases"/>
    <property type="match status" value="1"/>
</dbReference>
<dbReference type="OMA" id="FQSESVW"/>
<keyword evidence="4" id="KW-0963">Cytoplasm</keyword>
<dbReference type="OrthoDB" id="1723750at2759"/>
<proteinExistence type="inferred from homology"/>
<evidence type="ECO:0000256" key="3">
    <source>
        <dbReference type="ARBA" id="ARBA00012533"/>
    </source>
</evidence>
<evidence type="ECO:0000256" key="5">
    <source>
        <dbReference type="ARBA" id="ARBA00022603"/>
    </source>
</evidence>
<comment type="subcellular location">
    <subcellularLocation>
        <location evidence="2">Cytoplasm</location>
    </subcellularLocation>
    <subcellularLocation>
        <location evidence="1">Nucleus</location>
    </subcellularLocation>
</comment>
<dbReference type="AlphaFoldDB" id="A0A7R8UFT9"/>
<evidence type="ECO:0000313" key="10">
    <source>
        <dbReference type="EMBL" id="CAD7080042.1"/>
    </source>
</evidence>
<dbReference type="InterPro" id="IPR029063">
    <property type="entry name" value="SAM-dependent_MTases_sf"/>
</dbReference>
<dbReference type="GO" id="GO:0005634">
    <property type="term" value="C:nucleus"/>
    <property type="evidence" value="ECO:0007669"/>
    <property type="project" value="UniProtKB-SubCell"/>
</dbReference>
<keyword evidence="8" id="KW-0539">Nucleus</keyword>
<keyword evidence="7" id="KW-0949">S-adenosyl-L-methionine</keyword>
<evidence type="ECO:0000256" key="4">
    <source>
        <dbReference type="ARBA" id="ARBA00022490"/>
    </source>
</evidence>
<evidence type="ECO:0000256" key="8">
    <source>
        <dbReference type="ARBA" id="ARBA00023242"/>
    </source>
</evidence>
<evidence type="ECO:0000256" key="9">
    <source>
        <dbReference type="ARBA" id="ARBA00038126"/>
    </source>
</evidence>
<dbReference type="PANTHER" id="PTHR14614">
    <property type="entry name" value="HEPATOCELLULAR CARCINOMA-ASSOCIATED ANTIGEN"/>
    <property type="match status" value="1"/>
</dbReference>
<organism evidence="10 11">
    <name type="scientific">Hermetia illucens</name>
    <name type="common">Black soldier fly</name>
    <dbReference type="NCBI Taxonomy" id="343691"/>
    <lineage>
        <taxon>Eukaryota</taxon>
        <taxon>Metazoa</taxon>
        <taxon>Ecdysozoa</taxon>
        <taxon>Arthropoda</taxon>
        <taxon>Hexapoda</taxon>
        <taxon>Insecta</taxon>
        <taxon>Pterygota</taxon>
        <taxon>Neoptera</taxon>
        <taxon>Endopterygota</taxon>
        <taxon>Diptera</taxon>
        <taxon>Brachycera</taxon>
        <taxon>Stratiomyomorpha</taxon>
        <taxon>Stratiomyidae</taxon>
        <taxon>Hermetiinae</taxon>
        <taxon>Hermetia</taxon>
    </lineage>
</organism>
<dbReference type="SUPFAM" id="SSF53335">
    <property type="entry name" value="S-adenosyl-L-methionine-dependent methyltransferases"/>
    <property type="match status" value="1"/>
</dbReference>
<evidence type="ECO:0000256" key="2">
    <source>
        <dbReference type="ARBA" id="ARBA00004496"/>
    </source>
</evidence>
<keyword evidence="11" id="KW-1185">Reference proteome</keyword>
<dbReference type="Pfam" id="PF10294">
    <property type="entry name" value="Methyltransf_16"/>
    <property type="match status" value="1"/>
</dbReference>
<dbReference type="EMBL" id="LR899009">
    <property type="protein sequence ID" value="CAD7080042.1"/>
    <property type="molecule type" value="Genomic_DNA"/>
</dbReference>
<reference evidence="10 11" key="1">
    <citation type="submission" date="2020-11" db="EMBL/GenBank/DDBJ databases">
        <authorList>
            <person name="Wallbank WR R."/>
            <person name="Pardo Diaz C."/>
            <person name="Kozak K."/>
            <person name="Martin S."/>
            <person name="Jiggins C."/>
            <person name="Moest M."/>
            <person name="Warren A I."/>
            <person name="Generalovic N T."/>
            <person name="Byers J.R.P. K."/>
            <person name="Montejo-Kovacevich G."/>
            <person name="Yen C E."/>
        </authorList>
    </citation>
    <scope>NUCLEOTIDE SEQUENCE [LARGE SCALE GENOMIC DNA]</scope>
</reference>
<dbReference type="InParanoid" id="A0A7R8UFT9"/>
<dbReference type="Proteomes" id="UP000594454">
    <property type="component" value="Chromosome 1"/>
</dbReference>
<sequence>MFKFNFNVDSEEAEVLDDKKCVDQEPESAESVECYDSEMIIVEEKHFENLDIYRATCTTAEYGDLEMSYLLAGCVGEILKDKGTDIKQAEEKHSDLIPGVYEGGAKIWECTEDLLQYMARNPESNIFQEKRILDMGCGAGLLGVYTLLKGGTVEFQDYNKDVLETITIPNVLLNLADSKEEIQSNLGRVSFYSGDWSKYAELTKDDEKFDIILTSETIYNPNNYKKLADVFKRKLKKDGQILLAAKIYYFGVGGGLRTFEEYLANDKTFDSKSVSQSASDVHREILEIRFKENVQ</sequence>
<dbReference type="EC" id="2.1.1.85" evidence="3"/>
<evidence type="ECO:0000256" key="7">
    <source>
        <dbReference type="ARBA" id="ARBA00022691"/>
    </source>
</evidence>
<dbReference type="GO" id="GO:0032259">
    <property type="term" value="P:methylation"/>
    <property type="evidence" value="ECO:0007669"/>
    <property type="project" value="UniProtKB-KW"/>
</dbReference>
<dbReference type="GO" id="GO:0018064">
    <property type="term" value="F:protein-L-histidine N-tele-methyltransferase activity"/>
    <property type="evidence" value="ECO:0007669"/>
    <property type="project" value="UniProtKB-EC"/>
</dbReference>
<dbReference type="GO" id="GO:0005737">
    <property type="term" value="C:cytoplasm"/>
    <property type="evidence" value="ECO:0007669"/>
    <property type="project" value="UniProtKB-SubCell"/>
</dbReference>
<dbReference type="InterPro" id="IPR019410">
    <property type="entry name" value="Methyltransf_16"/>
</dbReference>
<evidence type="ECO:0000256" key="6">
    <source>
        <dbReference type="ARBA" id="ARBA00022679"/>
    </source>
</evidence>
<name>A0A7R8UFT9_HERIL</name>
<dbReference type="FunCoup" id="A0A7R8UFT9">
    <property type="interactions" value="2242"/>
</dbReference>
<comment type="similarity">
    <text evidence="9">Belongs to the methyltransferase superfamily. METTL18 family.</text>
</comment>
<keyword evidence="5" id="KW-0489">Methyltransferase</keyword>
<evidence type="ECO:0000256" key="1">
    <source>
        <dbReference type="ARBA" id="ARBA00004123"/>
    </source>
</evidence>
<accession>A0A7R8UFT9</accession>
<gene>
    <name evidence="10" type="ORF">HERILL_LOCUS3219</name>
</gene>
<protein>
    <recommendedName>
        <fullName evidence="3">protein-histidine N-methyltransferase</fullName>
        <ecNumber evidence="3">2.1.1.85</ecNumber>
    </recommendedName>
</protein>
<dbReference type="PANTHER" id="PTHR14614:SF39">
    <property type="entry name" value="HISTIDINE PROTEIN METHYLTRANSFERASE 1 HOMOLOG"/>
    <property type="match status" value="1"/>
</dbReference>
<dbReference type="Gene3D" id="3.40.50.150">
    <property type="entry name" value="Vaccinia Virus protein VP39"/>
    <property type="match status" value="1"/>
</dbReference>
<evidence type="ECO:0000313" key="11">
    <source>
        <dbReference type="Proteomes" id="UP000594454"/>
    </source>
</evidence>